<evidence type="ECO:0000313" key="1">
    <source>
        <dbReference type="EMBL" id="RKT56220.1"/>
    </source>
</evidence>
<keyword evidence="2" id="KW-1185">Reference proteome</keyword>
<evidence type="ECO:0000313" key="2">
    <source>
        <dbReference type="Proteomes" id="UP000282084"/>
    </source>
</evidence>
<accession>A0A495W513</accession>
<protein>
    <submittedName>
        <fullName evidence="1">Uncharacterized protein</fullName>
    </submittedName>
</protein>
<dbReference type="Proteomes" id="UP000282084">
    <property type="component" value="Unassembled WGS sequence"/>
</dbReference>
<dbReference type="EMBL" id="RBXO01000001">
    <property type="protein sequence ID" value="RKT56220.1"/>
    <property type="molecule type" value="Genomic_DNA"/>
</dbReference>
<comment type="caution">
    <text evidence="1">The sequence shown here is derived from an EMBL/GenBank/DDBJ whole genome shotgun (WGS) entry which is preliminary data.</text>
</comment>
<proteinExistence type="predicted"/>
<dbReference type="AlphaFoldDB" id="A0A495W513"/>
<name>A0A495W513_9PSEU</name>
<dbReference type="RefSeq" id="WP_121007823.1">
    <property type="nucleotide sequence ID" value="NZ_RBXO01000001.1"/>
</dbReference>
<gene>
    <name evidence="1" type="ORF">C8E97_4909</name>
</gene>
<organism evidence="1 2">
    <name type="scientific">Saccharothrix australiensis</name>
    <dbReference type="NCBI Taxonomy" id="2072"/>
    <lineage>
        <taxon>Bacteria</taxon>
        <taxon>Bacillati</taxon>
        <taxon>Actinomycetota</taxon>
        <taxon>Actinomycetes</taxon>
        <taxon>Pseudonocardiales</taxon>
        <taxon>Pseudonocardiaceae</taxon>
        <taxon>Saccharothrix</taxon>
    </lineage>
</organism>
<sequence>MLSEVLLLVAQVTGPDQVPLPVTGPIGQGAPPPVAQATTADHDAGVRHVAQLSARPAYAAMCATPCWAC</sequence>
<reference evidence="1 2" key="1">
    <citation type="submission" date="2018-10" db="EMBL/GenBank/DDBJ databases">
        <title>Sequencing the genomes of 1000 actinobacteria strains.</title>
        <authorList>
            <person name="Klenk H.-P."/>
        </authorList>
    </citation>
    <scope>NUCLEOTIDE SEQUENCE [LARGE SCALE GENOMIC DNA]</scope>
    <source>
        <strain evidence="1 2">DSM 43800</strain>
    </source>
</reference>